<keyword evidence="2" id="KW-1133">Transmembrane helix</keyword>
<dbReference type="InterPro" id="IPR025241">
    <property type="entry name" value="DUF4190"/>
</dbReference>
<evidence type="ECO:0000259" key="3">
    <source>
        <dbReference type="Pfam" id="PF13828"/>
    </source>
</evidence>
<evidence type="ECO:0000313" key="6">
    <source>
        <dbReference type="Proteomes" id="UP000092389"/>
    </source>
</evidence>
<feature type="compositionally biased region" description="Pro residues" evidence="1">
    <location>
        <begin position="126"/>
        <end position="135"/>
    </location>
</feature>
<comment type="caution">
    <text evidence="5">The sequence shown here is derived from an EMBL/GenBank/DDBJ whole genome shotgun (WGS) entry which is preliminary data.</text>
</comment>
<evidence type="ECO:0000256" key="2">
    <source>
        <dbReference type="SAM" id="Phobius"/>
    </source>
</evidence>
<organism evidence="5 6">
    <name type="scientific">Mycobacterium mantenii</name>
    <dbReference type="NCBI Taxonomy" id="560555"/>
    <lineage>
        <taxon>Bacteria</taxon>
        <taxon>Bacillati</taxon>
        <taxon>Actinomycetota</taxon>
        <taxon>Actinomycetes</taxon>
        <taxon>Mycobacteriales</taxon>
        <taxon>Mycobacteriaceae</taxon>
        <taxon>Mycobacterium</taxon>
        <taxon>Mycobacterium avium complex (MAC)</taxon>
    </lineage>
</organism>
<reference evidence="5 6" key="1">
    <citation type="submission" date="2016-06" db="EMBL/GenBank/DDBJ databases">
        <authorList>
            <person name="Kjaerup R.B."/>
            <person name="Dalgaard T.S."/>
            <person name="Juul-Madsen H.R."/>
        </authorList>
    </citation>
    <scope>NUCLEOTIDE SEQUENCE [LARGE SCALE GENOMIC DNA]</scope>
    <source>
        <strain evidence="5 6">E152</strain>
    </source>
</reference>
<feature type="domain" description="DUF4190" evidence="3">
    <location>
        <begin position="38"/>
        <end position="92"/>
    </location>
</feature>
<feature type="transmembrane region" description="Helical" evidence="2">
    <location>
        <begin position="75"/>
        <end position="96"/>
    </location>
</feature>
<sequence>MTNPFGPFQPNPFGAGPPGLHQQPPQPPPAPPRDEANVLATLSVVFAFVFAPAGLILGHLGLAQIRRTGQRGRDRALVGVTLSYVFITAAVVALIVGATVKTDPSRAAAPTTTTTAARTATTTTTTPPPPPPPTVAPADVDGLLPSLEDAESITGDHAMTAQRALHQPTPDPERGSSDRPDCWPVMEAGAPEGYDVPAILGFSASEFADTRDPYNQWVTAQAVAAFHDSTTAQAQFTRLQAVMRQCGGSTLHATWPNGKTYPVVMNPPVDAGNGVSTLELVPQTPIHIFCVHASAAKANVTIDLEACSTKTADRSQQAALAVANLILGRIPG</sequence>
<feature type="compositionally biased region" description="Low complexity" evidence="1">
    <location>
        <begin position="107"/>
        <end position="125"/>
    </location>
</feature>
<dbReference type="EMBL" id="LZJU01000158">
    <property type="protein sequence ID" value="OBH69383.1"/>
    <property type="molecule type" value="Genomic_DNA"/>
</dbReference>
<proteinExistence type="predicted"/>
<evidence type="ECO:0000256" key="1">
    <source>
        <dbReference type="SAM" id="MobiDB-lite"/>
    </source>
</evidence>
<dbReference type="RefSeq" id="WP_067912457.1">
    <property type="nucleotide sequence ID" value="NZ_LZJP01000114.1"/>
</dbReference>
<feature type="compositionally biased region" description="Low complexity" evidence="1">
    <location>
        <begin position="1"/>
        <end position="23"/>
    </location>
</feature>
<keyword evidence="2" id="KW-0812">Transmembrane</keyword>
<feature type="transmembrane region" description="Helical" evidence="2">
    <location>
        <begin position="38"/>
        <end position="63"/>
    </location>
</feature>
<dbReference type="Proteomes" id="UP000092389">
    <property type="component" value="Unassembled WGS sequence"/>
</dbReference>
<name>A0A1A2SYU1_MYCNT</name>
<feature type="region of interest" description="Disordered" evidence="1">
    <location>
        <begin position="103"/>
        <end position="141"/>
    </location>
</feature>
<gene>
    <name evidence="5" type="ORF">A5683_05115</name>
</gene>
<evidence type="ECO:0008006" key="7">
    <source>
        <dbReference type="Google" id="ProtNLM"/>
    </source>
</evidence>
<dbReference type="AlphaFoldDB" id="A0A1A2SYU1"/>
<dbReference type="Pfam" id="PF13828">
    <property type="entry name" value="DUF4190"/>
    <property type="match status" value="1"/>
</dbReference>
<accession>A0A1A2SYU1</accession>
<dbReference type="OrthoDB" id="4374883at2"/>
<evidence type="ECO:0000259" key="4">
    <source>
        <dbReference type="Pfam" id="PF14032"/>
    </source>
</evidence>
<keyword evidence="2" id="KW-0472">Membrane</keyword>
<dbReference type="Gene3D" id="3.40.1000.70">
    <property type="entry name" value="PknH-like extracellular domain"/>
    <property type="match status" value="1"/>
</dbReference>
<dbReference type="InterPro" id="IPR026954">
    <property type="entry name" value="PknH-like_Extracell"/>
</dbReference>
<protein>
    <recommendedName>
        <fullName evidence="7">Nuclease PIN</fullName>
    </recommendedName>
</protein>
<evidence type="ECO:0000313" key="5">
    <source>
        <dbReference type="EMBL" id="OBH69383.1"/>
    </source>
</evidence>
<dbReference type="InterPro" id="IPR038232">
    <property type="entry name" value="PknH-like_Extracell_sf"/>
</dbReference>
<feature type="domain" description="PknH-like extracellular" evidence="4">
    <location>
        <begin position="135"/>
        <end position="327"/>
    </location>
</feature>
<dbReference type="Pfam" id="PF14032">
    <property type="entry name" value="PknH_C"/>
    <property type="match status" value="1"/>
</dbReference>
<feature type="region of interest" description="Disordered" evidence="1">
    <location>
        <begin position="1"/>
        <end position="34"/>
    </location>
</feature>